<dbReference type="eggNOG" id="KOG1575">
    <property type="taxonomic scope" value="Eukaryota"/>
</dbReference>
<name>F4RLK8_MELLP</name>
<dbReference type="SUPFAM" id="SSF51430">
    <property type="entry name" value="NAD(P)-linked oxidoreductase"/>
    <property type="match status" value="1"/>
</dbReference>
<keyword evidence="5" id="KW-1185">Reference proteome</keyword>
<dbReference type="Proteomes" id="UP000001072">
    <property type="component" value="Unassembled WGS sequence"/>
</dbReference>
<dbReference type="RefSeq" id="XP_007410174.1">
    <property type="nucleotide sequence ID" value="XM_007410112.1"/>
</dbReference>
<reference evidence="5" key="1">
    <citation type="journal article" date="2011" name="Proc. Natl. Acad. Sci. U.S.A.">
        <title>Obligate biotrophy features unraveled by the genomic analysis of rust fungi.</title>
        <authorList>
            <person name="Duplessis S."/>
            <person name="Cuomo C.A."/>
            <person name="Lin Y.-C."/>
            <person name="Aerts A."/>
            <person name="Tisserant E."/>
            <person name="Veneault-Fourrey C."/>
            <person name="Joly D.L."/>
            <person name="Hacquard S."/>
            <person name="Amselem J."/>
            <person name="Cantarel B.L."/>
            <person name="Chiu R."/>
            <person name="Coutinho P.M."/>
            <person name="Feau N."/>
            <person name="Field M."/>
            <person name="Frey P."/>
            <person name="Gelhaye E."/>
            <person name="Goldberg J."/>
            <person name="Grabherr M.G."/>
            <person name="Kodira C.D."/>
            <person name="Kohler A."/>
            <person name="Kuees U."/>
            <person name="Lindquist E.A."/>
            <person name="Lucas S.M."/>
            <person name="Mago R."/>
            <person name="Mauceli E."/>
            <person name="Morin E."/>
            <person name="Murat C."/>
            <person name="Pangilinan J.L."/>
            <person name="Park R."/>
            <person name="Pearson M."/>
            <person name="Quesneville H."/>
            <person name="Rouhier N."/>
            <person name="Sakthikumar S."/>
            <person name="Salamov A.A."/>
            <person name="Schmutz J."/>
            <person name="Selles B."/>
            <person name="Shapiro H."/>
            <person name="Tanguay P."/>
            <person name="Tuskan G.A."/>
            <person name="Henrissat B."/>
            <person name="Van de Peer Y."/>
            <person name="Rouze P."/>
            <person name="Ellis J.G."/>
            <person name="Dodds P.N."/>
            <person name="Schein J.E."/>
            <person name="Zhong S."/>
            <person name="Hamelin R.C."/>
            <person name="Grigoriev I.V."/>
            <person name="Szabo L.J."/>
            <person name="Martin F."/>
        </authorList>
    </citation>
    <scope>NUCLEOTIDE SEQUENCE [LARGE SCALE GENOMIC DNA]</scope>
    <source>
        <strain evidence="5">98AG31 / pathotype 3-4-7</strain>
    </source>
</reference>
<dbReference type="KEGG" id="mlr:MELLADRAFT_71873"/>
<protein>
    <recommendedName>
        <fullName evidence="3">NADP-dependent oxidoreductase domain-containing protein</fullName>
    </recommendedName>
</protein>
<dbReference type="Pfam" id="PF00248">
    <property type="entry name" value="Aldo_ket_red"/>
    <property type="match status" value="1"/>
</dbReference>
<comment type="similarity">
    <text evidence="2">Belongs to the aldo/keto reductase family. Aldo/keto reductase 2 subfamily.</text>
</comment>
<dbReference type="InParanoid" id="F4RLK8"/>
<dbReference type="AlphaFoldDB" id="F4RLK8"/>
<keyword evidence="1" id="KW-0521">NADP</keyword>
<evidence type="ECO:0000259" key="3">
    <source>
        <dbReference type="Pfam" id="PF00248"/>
    </source>
</evidence>
<evidence type="ECO:0000313" key="5">
    <source>
        <dbReference type="Proteomes" id="UP000001072"/>
    </source>
</evidence>
<dbReference type="InterPro" id="IPR036812">
    <property type="entry name" value="NAD(P)_OxRdtase_dom_sf"/>
</dbReference>
<accession>F4RLK8</accession>
<dbReference type="STRING" id="747676.F4RLK8"/>
<dbReference type="PANTHER" id="PTHR43364:SF7">
    <property type="entry name" value="NADP-DEPENDENT OXIDOREDUCTASE DOMAIN-CONTAINING PROTEIN-RELATED"/>
    <property type="match status" value="1"/>
</dbReference>
<dbReference type="PANTHER" id="PTHR43364">
    <property type="entry name" value="NADH-SPECIFIC METHYLGLYOXAL REDUCTASE-RELATED"/>
    <property type="match status" value="1"/>
</dbReference>
<evidence type="ECO:0000256" key="1">
    <source>
        <dbReference type="ARBA" id="ARBA00022857"/>
    </source>
</evidence>
<feature type="domain" description="NADP-dependent oxidoreductase" evidence="3">
    <location>
        <begin position="30"/>
        <end position="340"/>
    </location>
</feature>
<sequence>MAWLKRNRAPVFDLAAHKVFSPHSAKQVSPLCLGAMSSGSIYGTGDMVKMEKQSAFALLDEFVRLGGNFIDAADTYQQDESELWIGEWMKARKNREKVVITVKYTAGYKGDRPSGAFQVDHGKTATKPLDVSISDSLEKLGTDHIDILYLHWWDWTGVIEEMMEALDLLVKKGKVRALGVSETPPWIVYKANHYARNVGITPFSVYQGAWNTSNFDREILPLCVLQGMAFCPWGTVDDGRIQFNTDVVKRLDTAEKSQSSQSDSHNSSGPGLKDSPSLLKICKELGAVSAKAVALIYIIQKNSCIIPIICPSQIGDLHSNIKALSLRLTPHQIKDLEKLIQLGFPYSLLK</sequence>
<dbReference type="OrthoDB" id="48988at2759"/>
<gene>
    <name evidence="4" type="ORF">MELLADRAFT_71873</name>
</gene>
<dbReference type="HOGENOM" id="CLU_023205_2_2_1"/>
<proteinExistence type="inferred from homology"/>
<dbReference type="EMBL" id="GL883107">
    <property type="protein sequence ID" value="EGG06734.1"/>
    <property type="molecule type" value="Genomic_DNA"/>
</dbReference>
<evidence type="ECO:0000313" key="4">
    <source>
        <dbReference type="EMBL" id="EGG06734.1"/>
    </source>
</evidence>
<dbReference type="InterPro" id="IPR023210">
    <property type="entry name" value="NADP_OxRdtase_dom"/>
</dbReference>
<evidence type="ECO:0000256" key="2">
    <source>
        <dbReference type="ARBA" id="ARBA00038157"/>
    </source>
</evidence>
<dbReference type="GeneID" id="18931954"/>
<dbReference type="FunCoup" id="F4RLK8">
    <property type="interactions" value="16"/>
</dbReference>
<organism evidence="5">
    <name type="scientific">Melampsora larici-populina (strain 98AG31 / pathotype 3-4-7)</name>
    <name type="common">Poplar leaf rust fungus</name>
    <dbReference type="NCBI Taxonomy" id="747676"/>
    <lineage>
        <taxon>Eukaryota</taxon>
        <taxon>Fungi</taxon>
        <taxon>Dikarya</taxon>
        <taxon>Basidiomycota</taxon>
        <taxon>Pucciniomycotina</taxon>
        <taxon>Pucciniomycetes</taxon>
        <taxon>Pucciniales</taxon>
        <taxon>Melampsoraceae</taxon>
        <taxon>Melampsora</taxon>
    </lineage>
</organism>
<dbReference type="VEuPathDB" id="FungiDB:MELLADRAFT_71873"/>
<dbReference type="InterPro" id="IPR050523">
    <property type="entry name" value="AKR_Detox_Biosynth"/>
</dbReference>
<dbReference type="Gene3D" id="3.20.20.100">
    <property type="entry name" value="NADP-dependent oxidoreductase domain"/>
    <property type="match status" value="1"/>
</dbReference>